<name>A0A5M3WS34_9ACTN</name>
<organism evidence="1 2">
    <name type="scientific">Acrocarpospora macrocephala</name>
    <dbReference type="NCBI Taxonomy" id="150177"/>
    <lineage>
        <taxon>Bacteria</taxon>
        <taxon>Bacillati</taxon>
        <taxon>Actinomycetota</taxon>
        <taxon>Actinomycetes</taxon>
        <taxon>Streptosporangiales</taxon>
        <taxon>Streptosporangiaceae</taxon>
        <taxon>Acrocarpospora</taxon>
    </lineage>
</organism>
<dbReference type="InterPro" id="IPR043504">
    <property type="entry name" value="Peptidase_S1_PA_chymotrypsin"/>
</dbReference>
<proteinExistence type="predicted"/>
<dbReference type="Gene3D" id="2.40.10.10">
    <property type="entry name" value="Trypsin-like serine proteases"/>
    <property type="match status" value="2"/>
</dbReference>
<dbReference type="InterPro" id="IPR009003">
    <property type="entry name" value="Peptidase_S1_PA"/>
</dbReference>
<dbReference type="GO" id="GO:0004252">
    <property type="term" value="F:serine-type endopeptidase activity"/>
    <property type="evidence" value="ECO:0007669"/>
    <property type="project" value="InterPro"/>
</dbReference>
<comment type="caution">
    <text evidence="1">The sequence shown here is derived from an EMBL/GenBank/DDBJ whole genome shotgun (WGS) entry which is preliminary data.</text>
</comment>
<gene>
    <name evidence="1" type="ORF">Amac_031390</name>
</gene>
<dbReference type="InterPro" id="IPR001940">
    <property type="entry name" value="Peptidase_S1C"/>
</dbReference>
<dbReference type="Proteomes" id="UP000331127">
    <property type="component" value="Unassembled WGS sequence"/>
</dbReference>
<evidence type="ECO:0000313" key="1">
    <source>
        <dbReference type="EMBL" id="GES09543.1"/>
    </source>
</evidence>
<keyword evidence="2" id="KW-1185">Reference proteome</keyword>
<evidence type="ECO:0000313" key="2">
    <source>
        <dbReference type="Proteomes" id="UP000331127"/>
    </source>
</evidence>
<dbReference type="PRINTS" id="PR00834">
    <property type="entry name" value="PROTEASES2C"/>
</dbReference>
<sequence length="250" mass="25553">MSHYHPRVIEKQGKASWARPTTLGVVLIVLITAVGCAQGSRDADGSPSKASTASGSNVVKLIAEAPGCDAKPEGTGFAYAPERVMTTAHLVAGTTGPITVIGTDGKRSEGRVVLFDPGRDVAVLRVPGLRAGSLAFGPIDPGDSATLVGYPKGGDLTVISGSIGRRAPAYGQDIYNERQVLREVLIVHAAVEPGVPGAPLFRSDGKVAGMIFASDLDKPSGYALTAEEIARPAMDGTTAAATASTQGCSD</sequence>
<protein>
    <recommendedName>
        <fullName evidence="3">Serine protease</fullName>
    </recommendedName>
</protein>
<dbReference type="SUPFAM" id="SSF50494">
    <property type="entry name" value="Trypsin-like serine proteases"/>
    <property type="match status" value="1"/>
</dbReference>
<dbReference type="GO" id="GO:0006508">
    <property type="term" value="P:proteolysis"/>
    <property type="evidence" value="ECO:0007669"/>
    <property type="project" value="InterPro"/>
</dbReference>
<dbReference type="Pfam" id="PF13365">
    <property type="entry name" value="Trypsin_2"/>
    <property type="match status" value="1"/>
</dbReference>
<reference evidence="1 2" key="1">
    <citation type="submission" date="2019-10" db="EMBL/GenBank/DDBJ databases">
        <title>Whole genome shotgun sequence of Acrocarpospora macrocephala NBRC 16266.</title>
        <authorList>
            <person name="Ichikawa N."/>
            <person name="Kimura A."/>
            <person name="Kitahashi Y."/>
            <person name="Komaki H."/>
            <person name="Oguchi A."/>
        </authorList>
    </citation>
    <scope>NUCLEOTIDE SEQUENCE [LARGE SCALE GENOMIC DNA]</scope>
    <source>
        <strain evidence="1 2">NBRC 16266</strain>
    </source>
</reference>
<evidence type="ECO:0008006" key="3">
    <source>
        <dbReference type="Google" id="ProtNLM"/>
    </source>
</evidence>
<accession>A0A5M3WS34</accession>
<dbReference type="PANTHER" id="PTHR43019">
    <property type="entry name" value="SERINE ENDOPROTEASE DEGS"/>
    <property type="match status" value="1"/>
</dbReference>
<dbReference type="PANTHER" id="PTHR43019:SF23">
    <property type="entry name" value="PROTEASE DO-LIKE 5, CHLOROPLASTIC"/>
    <property type="match status" value="1"/>
</dbReference>
<dbReference type="EMBL" id="BLAE01000016">
    <property type="protein sequence ID" value="GES09543.1"/>
    <property type="molecule type" value="Genomic_DNA"/>
</dbReference>
<dbReference type="AlphaFoldDB" id="A0A5M3WS34"/>